<dbReference type="OrthoDB" id="5290732at2"/>
<evidence type="ECO:0000256" key="3">
    <source>
        <dbReference type="ARBA" id="ARBA00023237"/>
    </source>
</evidence>
<dbReference type="PROSITE" id="PS51257">
    <property type="entry name" value="PROKAR_LIPOPROTEIN"/>
    <property type="match status" value="1"/>
</dbReference>
<dbReference type="InterPro" id="IPR017689">
    <property type="entry name" value="BamD"/>
</dbReference>
<evidence type="ECO:0000313" key="4">
    <source>
        <dbReference type="EMBL" id="AUO00036.1"/>
    </source>
</evidence>
<dbReference type="KEGG" id="bsto:C0V70_18380"/>
<evidence type="ECO:0000256" key="1">
    <source>
        <dbReference type="ARBA" id="ARBA00022729"/>
    </source>
</evidence>
<keyword evidence="3" id="KW-0998">Cell outer membrane</keyword>
<dbReference type="RefSeq" id="WP_102245323.1">
    <property type="nucleotide sequence ID" value="NZ_CP025704.1"/>
</dbReference>
<keyword evidence="5" id="KW-1185">Reference proteome</keyword>
<keyword evidence="2" id="KW-0472">Membrane</keyword>
<reference evidence="4 5" key="1">
    <citation type="submission" date="2018-01" db="EMBL/GenBank/DDBJ databases">
        <title>Complete genome sequence of Bacteriovorax stolpii DSM12778.</title>
        <authorList>
            <person name="Tang B."/>
            <person name="Chang J."/>
        </authorList>
    </citation>
    <scope>NUCLEOTIDE SEQUENCE [LARGE SCALE GENOMIC DNA]</scope>
    <source>
        <strain evidence="4 5">DSM 12778</strain>
    </source>
</reference>
<dbReference type="NCBIfam" id="TIGR03302">
    <property type="entry name" value="OM_YfiO"/>
    <property type="match status" value="1"/>
</dbReference>
<accession>A0A2K9NYH0</accession>
<organism evidence="4 5">
    <name type="scientific">Bacteriovorax stolpii</name>
    <name type="common">Bdellovibrio stolpii</name>
    <dbReference type="NCBI Taxonomy" id="960"/>
    <lineage>
        <taxon>Bacteria</taxon>
        <taxon>Pseudomonadati</taxon>
        <taxon>Bdellovibrionota</taxon>
        <taxon>Bacteriovoracia</taxon>
        <taxon>Bacteriovoracales</taxon>
        <taxon>Bacteriovoracaceae</taxon>
        <taxon>Bacteriovorax</taxon>
    </lineage>
</organism>
<evidence type="ECO:0000256" key="2">
    <source>
        <dbReference type="ARBA" id="ARBA00023136"/>
    </source>
</evidence>
<sequence>MKVVKFLVMALSILVISCATKRPQGATEAEVLYKEAQELVGKSRYIQATEKLNLIRSQYPYSFYATHAELLQADILFSQENYAEAAAAYILFRDFHPKYNELGYVIFRISESFYRQLPETYDRDLSAGVEAIKYYNELMTTYSNTEYVKDAQKRIAQIEDMLEKKEIYIADFYFRTKDFFAAKNRYEDILSTLKNEQERPRIMANVEKANKELVEHPVESK</sequence>
<name>A0A2K9NYH0_BACTC</name>
<keyword evidence="1" id="KW-0732">Signal</keyword>
<protein>
    <submittedName>
        <fullName evidence="4">Uncharacterized protein</fullName>
    </submittedName>
</protein>
<dbReference type="AlphaFoldDB" id="A0A2K9NYH0"/>
<evidence type="ECO:0000313" key="5">
    <source>
        <dbReference type="Proteomes" id="UP000235584"/>
    </source>
</evidence>
<gene>
    <name evidence="4" type="ORF">C0V70_18380</name>
</gene>
<dbReference type="EMBL" id="CP025704">
    <property type="protein sequence ID" value="AUO00036.1"/>
    <property type="molecule type" value="Genomic_DNA"/>
</dbReference>
<dbReference type="InterPro" id="IPR039565">
    <property type="entry name" value="BamD-like"/>
</dbReference>
<dbReference type="InterPro" id="IPR011990">
    <property type="entry name" value="TPR-like_helical_dom_sf"/>
</dbReference>
<proteinExistence type="predicted"/>
<dbReference type="Gene3D" id="1.25.40.10">
    <property type="entry name" value="Tetratricopeptide repeat domain"/>
    <property type="match status" value="1"/>
</dbReference>
<dbReference type="Pfam" id="PF13525">
    <property type="entry name" value="YfiO"/>
    <property type="match status" value="1"/>
</dbReference>
<dbReference type="Proteomes" id="UP000235584">
    <property type="component" value="Chromosome"/>
</dbReference>